<dbReference type="PRINTS" id="PR00067">
    <property type="entry name" value="CATALASE"/>
</dbReference>
<accession>A0ABX0GVV3</accession>
<evidence type="ECO:0000256" key="11">
    <source>
        <dbReference type="SAM" id="MobiDB-lite"/>
    </source>
</evidence>
<dbReference type="SMART" id="SM01060">
    <property type="entry name" value="Catalase"/>
    <property type="match status" value="1"/>
</dbReference>
<feature type="region of interest" description="Disordered" evidence="11">
    <location>
        <begin position="517"/>
        <end position="537"/>
    </location>
</feature>
<evidence type="ECO:0000256" key="8">
    <source>
        <dbReference type="ARBA" id="ARBA00023002"/>
    </source>
</evidence>
<evidence type="ECO:0000256" key="3">
    <source>
        <dbReference type="ARBA" id="ARBA00005329"/>
    </source>
</evidence>
<dbReference type="Pfam" id="PF06628">
    <property type="entry name" value="Catalase-rel"/>
    <property type="match status" value="1"/>
</dbReference>
<dbReference type="PIRSF" id="PIRSF038928">
    <property type="entry name" value="Catalase_clade1-3"/>
    <property type="match status" value="1"/>
</dbReference>
<dbReference type="PANTHER" id="PTHR11465:SF23">
    <property type="entry name" value="CATALASE-2"/>
    <property type="match status" value="1"/>
</dbReference>
<reference evidence="13 14" key="1">
    <citation type="submission" date="2020-03" db="EMBL/GenBank/DDBJ databases">
        <title>Two novel Motilibacter sp.</title>
        <authorList>
            <person name="Liu S."/>
        </authorList>
    </citation>
    <scope>NUCLEOTIDE SEQUENCE [LARGE SCALE GENOMIC DNA]</scope>
    <source>
        <strain evidence="13 14">E257</strain>
    </source>
</reference>
<protein>
    <recommendedName>
        <fullName evidence="4">catalase</fullName>
        <ecNumber evidence="4">1.11.1.6</ecNumber>
    </recommendedName>
</protein>
<evidence type="ECO:0000256" key="1">
    <source>
        <dbReference type="ARBA" id="ARBA00001971"/>
    </source>
</evidence>
<comment type="caution">
    <text evidence="13">The sequence shown here is derived from an EMBL/GenBank/DDBJ whole genome shotgun (WGS) entry which is preliminary data.</text>
</comment>
<evidence type="ECO:0000256" key="5">
    <source>
        <dbReference type="ARBA" id="ARBA00022559"/>
    </source>
</evidence>
<dbReference type="Gene3D" id="2.40.180.10">
    <property type="entry name" value="Catalase core domain"/>
    <property type="match status" value="1"/>
</dbReference>
<dbReference type="Pfam" id="PF00199">
    <property type="entry name" value="Catalase"/>
    <property type="match status" value="1"/>
</dbReference>
<dbReference type="InterPro" id="IPR002226">
    <property type="entry name" value="Catalase_haem_BS"/>
</dbReference>
<name>A0ABX0GVV3_9ACTN</name>
<dbReference type="InterPro" id="IPR018028">
    <property type="entry name" value="Catalase"/>
</dbReference>
<dbReference type="EC" id="1.11.1.6" evidence="4"/>
<evidence type="ECO:0000259" key="12">
    <source>
        <dbReference type="SMART" id="SM01060"/>
    </source>
</evidence>
<organism evidence="13 14">
    <name type="scientific">Motilibacter deserti</name>
    <dbReference type="NCBI Taxonomy" id="2714956"/>
    <lineage>
        <taxon>Bacteria</taxon>
        <taxon>Bacillati</taxon>
        <taxon>Actinomycetota</taxon>
        <taxon>Actinomycetes</taxon>
        <taxon>Motilibacterales</taxon>
        <taxon>Motilibacteraceae</taxon>
        <taxon>Motilibacter</taxon>
    </lineage>
</organism>
<keyword evidence="10" id="KW-0376">Hydrogen peroxide</keyword>
<keyword evidence="5" id="KW-0575">Peroxidase</keyword>
<dbReference type="SUPFAM" id="SSF56634">
    <property type="entry name" value="Heme-dependent catalase-like"/>
    <property type="match status" value="1"/>
</dbReference>
<keyword evidence="6" id="KW-0349">Heme</keyword>
<evidence type="ECO:0000313" key="13">
    <source>
        <dbReference type="EMBL" id="NHC13757.1"/>
    </source>
</evidence>
<keyword evidence="7" id="KW-0479">Metal-binding</keyword>
<evidence type="ECO:0000256" key="9">
    <source>
        <dbReference type="ARBA" id="ARBA00023004"/>
    </source>
</evidence>
<dbReference type="CDD" id="cd08154">
    <property type="entry name" value="catalase_clade_1"/>
    <property type="match status" value="1"/>
</dbReference>
<dbReference type="InterPro" id="IPR020835">
    <property type="entry name" value="Catalase_sf"/>
</dbReference>
<evidence type="ECO:0000256" key="10">
    <source>
        <dbReference type="ARBA" id="ARBA00023324"/>
    </source>
</evidence>
<dbReference type="EMBL" id="JAANNP010000002">
    <property type="protein sequence ID" value="NHC13757.1"/>
    <property type="molecule type" value="Genomic_DNA"/>
</dbReference>
<dbReference type="PROSITE" id="PS51402">
    <property type="entry name" value="CATALASE_3"/>
    <property type="match status" value="1"/>
</dbReference>
<comment type="similarity">
    <text evidence="3">Belongs to the catalase family.</text>
</comment>
<evidence type="ECO:0000256" key="4">
    <source>
        <dbReference type="ARBA" id="ARBA00012314"/>
    </source>
</evidence>
<dbReference type="InterPro" id="IPR011614">
    <property type="entry name" value="Catalase_core"/>
</dbReference>
<gene>
    <name evidence="13" type="ORF">G9H71_08180</name>
</gene>
<proteinExistence type="inferred from homology"/>
<evidence type="ECO:0000313" key="14">
    <source>
        <dbReference type="Proteomes" id="UP000800981"/>
    </source>
</evidence>
<sequence>MTDVASKGPQAGDDRAILTNRQGHPVYDNQNQRTVGARGPATLENYQFLEKISHFDRERIPERVVHARGFVAYGEFEATGKWGDEPIERYTRAKLFNTAGKKTDLAIRFSTVIGGRDSSEAARDPRGFAVKFYTEDGNWDIVGNNLAVFFIRDAIKFPDVIHSLKPDPITFRQEPARIFDFMSQTPEAMHMLVNLFSPRGIPADYRHMQGFGVNTYKWVNAEGETHLVKYHWIPKQGVKSLTADDAANIQANDLGHATKDLYEAIESGNYPQWDLYVQLMSDDEHPELDFDPLDDTKVWPENEFEPKLVGTMTLNRNVDDHHNENEQSAFGTGVLVDGMDFSDDKMLVGRTFSYSDTQRYRVGPNYLQLPINSAKNAKVHTNQRGGQMSYGVDLGAGQNPHVNYEPSITGGLREAQYPTHDEQGPVITGRLTRKRIPRTNDYKQAGQRYQLMEQWEKDDLVKNFVENIGQAVREVQERMVWHFLLVDDELGLRVGEGLGISPDDVRHLEPLQSQTLTDEDRERLSNLGKNGPRDVTGLKMTHCVPNEHVVVTR</sequence>
<keyword evidence="9" id="KW-0408">Iron</keyword>
<dbReference type="InterPro" id="IPR010582">
    <property type="entry name" value="Catalase_immune_responsive"/>
</dbReference>
<dbReference type="InterPro" id="IPR024711">
    <property type="entry name" value="Catalase_clade1/3"/>
</dbReference>
<evidence type="ECO:0000256" key="6">
    <source>
        <dbReference type="ARBA" id="ARBA00022617"/>
    </source>
</evidence>
<keyword evidence="8" id="KW-0560">Oxidoreductase</keyword>
<comment type="function">
    <text evidence="2">Decomposes hydrogen peroxide into water and oxygen; serves to protect cells from the toxic effects of hydrogen peroxide.</text>
</comment>
<feature type="domain" description="Catalase core" evidence="12">
    <location>
        <begin position="19"/>
        <end position="413"/>
    </location>
</feature>
<feature type="region of interest" description="Disordered" evidence="11">
    <location>
        <begin position="1"/>
        <end position="33"/>
    </location>
</feature>
<comment type="cofactor">
    <cofactor evidence="1">
        <name>heme</name>
        <dbReference type="ChEBI" id="CHEBI:30413"/>
    </cofactor>
</comment>
<evidence type="ECO:0000256" key="7">
    <source>
        <dbReference type="ARBA" id="ARBA00022723"/>
    </source>
</evidence>
<evidence type="ECO:0000256" key="2">
    <source>
        <dbReference type="ARBA" id="ARBA00002974"/>
    </source>
</evidence>
<keyword evidence="14" id="KW-1185">Reference proteome</keyword>
<dbReference type="PROSITE" id="PS00437">
    <property type="entry name" value="CATALASE_1"/>
    <property type="match status" value="1"/>
</dbReference>
<dbReference type="Proteomes" id="UP000800981">
    <property type="component" value="Unassembled WGS sequence"/>
</dbReference>
<dbReference type="PANTHER" id="PTHR11465">
    <property type="entry name" value="CATALASE"/>
    <property type="match status" value="1"/>
</dbReference>
<dbReference type="RefSeq" id="WP_166280450.1">
    <property type="nucleotide sequence ID" value="NZ_JAANNP010000002.1"/>
</dbReference>